<dbReference type="AlphaFoldDB" id="A0A4R2R9Z1"/>
<gene>
    <name evidence="4" type="ORF">EV191_101165</name>
</gene>
<proteinExistence type="inferred from homology"/>
<dbReference type="Gene3D" id="3.90.550.10">
    <property type="entry name" value="Spore Coat Polysaccharide Biosynthesis Protein SpsA, Chain A"/>
    <property type="match status" value="1"/>
</dbReference>
<accession>A0A4R2R9Z1</accession>
<feature type="transmembrane region" description="Helical" evidence="2">
    <location>
        <begin position="155"/>
        <end position="173"/>
    </location>
</feature>
<dbReference type="SUPFAM" id="SSF53448">
    <property type="entry name" value="Nucleotide-diphospho-sugar transferases"/>
    <property type="match status" value="1"/>
</dbReference>
<feature type="domain" description="Glycosyltransferase 2-like" evidence="3">
    <location>
        <begin position="531"/>
        <end position="690"/>
    </location>
</feature>
<sequence>MSSDVAARPAEAPAPLKPVVPQTRLRRVGVMLRRHWILCTLLTLGLALRVLTMVAYQPAILYIDSFRYLGNIEDLAPDGLNPIGYEVFVLRPLLWFGNLELVTLVQHLVGMGMAVAIYSLARRHGARRWLAAIATAPVLLDGYQLQIEQNIMTDVWMQALLVLAMWLLIGRGLPNTRRIVFAGAILGVASIFRVISISTIVPLLGYLVIVGGAWRSKAGWKGIWKRCAAGFLGFVIVLATYIGYFWVSTGYPAFTGHGTNAMYGRAAVEANCEQLDVRPQVLAMCPEEPLGQREGIDHYAHIGGNPVWRAQFPDDWDIPALQREFGQAVYQAQPFDMATGILRDFLKGFAPTRTSASEDVPLHRWQFQTEYPIFGAPGQAEETALQFSGEKPEANETAASILRAYQLNMGYTPGTLLAVFAVVGVIGGLGIARARHSGIRAAALLPTGLALTLLLSSAVYEFSWRYQLPALVLLPLAGVLGLTALMGPARRPQPLKPKRAKLTPFPDPVDMAALREFNARYGEVQFAPVVIVIAAYNEEDGLGPVLDGLPSSSCDLAVDVLVVADGCKDQTARVAREHGAYTCVAPTNRGQGAALRLGYQLASQNGARYVVTTDADGQYDIEELPLLLKPLIEDEADFVTGSRVLGEEHAADSVRWLGTRVFAIMASVLTMNKITDTSFGFRGMRAELARDTKLQQPQYQSSELMVGLLARGARLKEQPMTMNLRSAGTTKKGNNVVYGYNYAKAMTGTWLRDYLFRGARRTRGSKART</sequence>
<keyword evidence="2" id="KW-0472">Membrane</keyword>
<feature type="transmembrane region" description="Helical" evidence="2">
    <location>
        <begin position="439"/>
        <end position="460"/>
    </location>
</feature>
<feature type="transmembrane region" description="Helical" evidence="2">
    <location>
        <begin position="101"/>
        <end position="121"/>
    </location>
</feature>
<feature type="transmembrane region" description="Helical" evidence="2">
    <location>
        <begin position="179"/>
        <end position="207"/>
    </location>
</feature>
<comment type="caution">
    <text evidence="4">The sequence shown here is derived from an EMBL/GenBank/DDBJ whole genome shotgun (WGS) entry which is preliminary data.</text>
</comment>
<dbReference type="Proteomes" id="UP000294911">
    <property type="component" value="Unassembled WGS sequence"/>
</dbReference>
<feature type="transmembrane region" description="Helical" evidence="2">
    <location>
        <begin position="36"/>
        <end position="56"/>
    </location>
</feature>
<keyword evidence="2" id="KW-1133">Transmembrane helix</keyword>
<keyword evidence="4" id="KW-0808">Transferase</keyword>
<reference evidence="4 5" key="1">
    <citation type="submission" date="2019-03" db="EMBL/GenBank/DDBJ databases">
        <title>Genomic Encyclopedia of Type Strains, Phase IV (KMG-IV): sequencing the most valuable type-strain genomes for metagenomic binning, comparative biology and taxonomic classification.</title>
        <authorList>
            <person name="Goeker M."/>
        </authorList>
    </citation>
    <scope>NUCLEOTIDE SEQUENCE [LARGE SCALE GENOMIC DNA]</scope>
    <source>
        <strain evidence="4 5">DSM 45765</strain>
    </source>
</reference>
<evidence type="ECO:0000256" key="2">
    <source>
        <dbReference type="SAM" id="Phobius"/>
    </source>
</evidence>
<evidence type="ECO:0000313" key="4">
    <source>
        <dbReference type="EMBL" id="TCP56225.1"/>
    </source>
</evidence>
<dbReference type="InterPro" id="IPR029044">
    <property type="entry name" value="Nucleotide-diphossugar_trans"/>
</dbReference>
<evidence type="ECO:0000256" key="1">
    <source>
        <dbReference type="ARBA" id="ARBA00006739"/>
    </source>
</evidence>
<keyword evidence="2" id="KW-0812">Transmembrane</keyword>
<evidence type="ECO:0000313" key="5">
    <source>
        <dbReference type="Proteomes" id="UP000294911"/>
    </source>
</evidence>
<organism evidence="4 5">
    <name type="scientific">Tamaricihabitans halophyticus</name>
    <dbReference type="NCBI Taxonomy" id="1262583"/>
    <lineage>
        <taxon>Bacteria</taxon>
        <taxon>Bacillati</taxon>
        <taxon>Actinomycetota</taxon>
        <taxon>Actinomycetes</taxon>
        <taxon>Pseudonocardiales</taxon>
        <taxon>Pseudonocardiaceae</taxon>
        <taxon>Tamaricihabitans</taxon>
    </lineage>
</organism>
<dbReference type="Pfam" id="PF00535">
    <property type="entry name" value="Glycos_transf_2"/>
    <property type="match status" value="1"/>
</dbReference>
<dbReference type="EMBL" id="SLXQ01000001">
    <property type="protein sequence ID" value="TCP56225.1"/>
    <property type="molecule type" value="Genomic_DNA"/>
</dbReference>
<dbReference type="PANTHER" id="PTHR48090:SF7">
    <property type="entry name" value="RFBJ PROTEIN"/>
    <property type="match status" value="1"/>
</dbReference>
<dbReference type="PANTHER" id="PTHR48090">
    <property type="entry name" value="UNDECAPRENYL-PHOSPHATE 4-DEOXY-4-FORMAMIDO-L-ARABINOSE TRANSFERASE-RELATED"/>
    <property type="match status" value="1"/>
</dbReference>
<dbReference type="InterPro" id="IPR001173">
    <property type="entry name" value="Glyco_trans_2-like"/>
</dbReference>
<dbReference type="RefSeq" id="WP_341539586.1">
    <property type="nucleotide sequence ID" value="NZ_SLXQ01000001.1"/>
</dbReference>
<name>A0A4R2R9Z1_9PSEU</name>
<keyword evidence="5" id="KW-1185">Reference proteome</keyword>
<evidence type="ECO:0000259" key="3">
    <source>
        <dbReference type="Pfam" id="PF00535"/>
    </source>
</evidence>
<protein>
    <submittedName>
        <fullName evidence="4">Glycosyl transferase family 2</fullName>
    </submittedName>
</protein>
<comment type="similarity">
    <text evidence="1">Belongs to the glycosyltransferase 2 family.</text>
</comment>
<dbReference type="InterPro" id="IPR050256">
    <property type="entry name" value="Glycosyltransferase_2"/>
</dbReference>
<feature type="transmembrane region" description="Helical" evidence="2">
    <location>
        <begin position="466"/>
        <end position="489"/>
    </location>
</feature>
<dbReference type="GO" id="GO:0016740">
    <property type="term" value="F:transferase activity"/>
    <property type="evidence" value="ECO:0007669"/>
    <property type="project" value="UniProtKB-KW"/>
</dbReference>
<feature type="transmembrane region" description="Helical" evidence="2">
    <location>
        <begin position="411"/>
        <end position="432"/>
    </location>
</feature>
<feature type="transmembrane region" description="Helical" evidence="2">
    <location>
        <begin position="228"/>
        <end position="247"/>
    </location>
</feature>
<dbReference type="CDD" id="cd04179">
    <property type="entry name" value="DPM_DPG-synthase_like"/>
    <property type="match status" value="1"/>
</dbReference>